<reference evidence="2 3" key="1">
    <citation type="journal article" date="2019" name="Int. J. Syst. Evol. Microbiol.">
        <title>The Global Catalogue of Microorganisms (GCM) 10K type strain sequencing project: providing services to taxonomists for standard genome sequencing and annotation.</title>
        <authorList>
            <consortium name="The Broad Institute Genomics Platform"/>
            <consortium name="The Broad Institute Genome Sequencing Center for Infectious Disease"/>
            <person name="Wu L."/>
            <person name="Ma J."/>
        </authorList>
    </citation>
    <scope>NUCLEOTIDE SEQUENCE [LARGE SCALE GENOMIC DNA]</scope>
    <source>
        <strain evidence="2 3">JCM 10303</strain>
    </source>
</reference>
<feature type="transmembrane region" description="Helical" evidence="1">
    <location>
        <begin position="7"/>
        <end position="29"/>
    </location>
</feature>
<evidence type="ECO:0000256" key="1">
    <source>
        <dbReference type="SAM" id="Phobius"/>
    </source>
</evidence>
<feature type="transmembrane region" description="Helical" evidence="1">
    <location>
        <begin position="127"/>
        <end position="149"/>
    </location>
</feature>
<keyword evidence="1" id="KW-0812">Transmembrane</keyword>
<feature type="transmembrane region" description="Helical" evidence="1">
    <location>
        <begin position="156"/>
        <end position="174"/>
    </location>
</feature>
<protein>
    <submittedName>
        <fullName evidence="2">Uncharacterized protein</fullName>
    </submittedName>
</protein>
<organism evidence="2 3">
    <name type="scientific">Saccharopolyspora erythraea</name>
    <name type="common">Streptomyces erythraeus</name>
    <dbReference type="NCBI Taxonomy" id="1836"/>
    <lineage>
        <taxon>Bacteria</taxon>
        <taxon>Bacillati</taxon>
        <taxon>Actinomycetota</taxon>
        <taxon>Actinomycetes</taxon>
        <taxon>Pseudonocardiales</taxon>
        <taxon>Pseudonocardiaceae</taxon>
        <taxon>Saccharopolyspora</taxon>
    </lineage>
</organism>
<keyword evidence="3" id="KW-1185">Reference proteome</keyword>
<accession>A0ABN1EJ28</accession>
<dbReference type="EMBL" id="BAAAGS010000157">
    <property type="protein sequence ID" value="GAA0567530.1"/>
    <property type="molecule type" value="Genomic_DNA"/>
</dbReference>
<name>A0ABN1EJ28_SACER</name>
<comment type="caution">
    <text evidence="2">The sequence shown here is derived from an EMBL/GenBank/DDBJ whole genome shotgun (WGS) entry which is preliminary data.</text>
</comment>
<keyword evidence="1" id="KW-1133">Transmembrane helix</keyword>
<evidence type="ECO:0000313" key="3">
    <source>
        <dbReference type="Proteomes" id="UP001500729"/>
    </source>
</evidence>
<evidence type="ECO:0000313" key="2">
    <source>
        <dbReference type="EMBL" id="GAA0567530.1"/>
    </source>
</evidence>
<proteinExistence type="predicted"/>
<sequence>MSPDSDVIKWIVIAATLVQTTAAVIQVHQGRRTNPDASTLTALGPVSKLLLATAITGTLWVIGFLRVYERRRSNSGKISYTIRDEFADLPVAGTLLGLGFIVLSALAGATIVVGWKATDAHFAGLSTLLVLVSSATAAFTVLTAAVFAYRDKDENILLMLAFAGIGAIVGGTTVNTQPERRGP</sequence>
<dbReference type="Proteomes" id="UP001500729">
    <property type="component" value="Unassembled WGS sequence"/>
</dbReference>
<dbReference type="RefSeq" id="WP_009951627.1">
    <property type="nucleotide sequence ID" value="NZ_BAAAGS010000157.1"/>
</dbReference>
<feature type="transmembrane region" description="Helical" evidence="1">
    <location>
        <begin position="49"/>
        <end position="68"/>
    </location>
</feature>
<feature type="transmembrane region" description="Helical" evidence="1">
    <location>
        <begin position="89"/>
        <end position="115"/>
    </location>
</feature>
<keyword evidence="1" id="KW-0472">Membrane</keyword>
<gene>
    <name evidence="2" type="ORF">GCM10009533_72360</name>
</gene>